<name>A0A087HG46_ARAAL</name>
<dbReference type="InterPro" id="IPR041588">
    <property type="entry name" value="Integrase_H2C2"/>
</dbReference>
<dbReference type="OrthoDB" id="1077056at2759"/>
<dbReference type="Pfam" id="PF00078">
    <property type="entry name" value="RVT_1"/>
    <property type="match status" value="1"/>
</dbReference>
<evidence type="ECO:0000259" key="3">
    <source>
        <dbReference type="PROSITE" id="PS50994"/>
    </source>
</evidence>
<evidence type="ECO:0000259" key="1">
    <source>
        <dbReference type="PROSITE" id="PS50878"/>
    </source>
</evidence>
<accession>A0A087HG46</accession>
<reference evidence="5" key="1">
    <citation type="journal article" date="2015" name="Nat. Plants">
        <title>Genome expansion of Arabis alpina linked with retrotransposition and reduced symmetric DNA methylation.</title>
        <authorList>
            <person name="Willing E.M."/>
            <person name="Rawat V."/>
            <person name="Mandakova T."/>
            <person name="Maumus F."/>
            <person name="James G.V."/>
            <person name="Nordstroem K.J."/>
            <person name="Becker C."/>
            <person name="Warthmann N."/>
            <person name="Chica C."/>
            <person name="Szarzynska B."/>
            <person name="Zytnicki M."/>
            <person name="Albani M.C."/>
            <person name="Kiefer C."/>
            <person name="Bergonzi S."/>
            <person name="Castaings L."/>
            <person name="Mateos J.L."/>
            <person name="Berns M.C."/>
            <person name="Bujdoso N."/>
            <person name="Piofczyk T."/>
            <person name="de Lorenzo L."/>
            <person name="Barrero-Sicilia C."/>
            <person name="Mateos I."/>
            <person name="Piednoel M."/>
            <person name="Hagmann J."/>
            <person name="Chen-Min-Tao R."/>
            <person name="Iglesias-Fernandez R."/>
            <person name="Schuster S.C."/>
            <person name="Alonso-Blanco C."/>
            <person name="Roudier F."/>
            <person name="Carbonero P."/>
            <person name="Paz-Ares J."/>
            <person name="Davis S.J."/>
            <person name="Pecinka A."/>
            <person name="Quesneville H."/>
            <person name="Colot V."/>
            <person name="Lysak M.A."/>
            <person name="Weigel D."/>
            <person name="Coupland G."/>
            <person name="Schneeberger K."/>
        </authorList>
    </citation>
    <scope>NUCLEOTIDE SEQUENCE [LARGE SCALE GENOMIC DNA]</scope>
    <source>
        <strain evidence="5">cv. Pajares</strain>
    </source>
</reference>
<dbReference type="InterPro" id="IPR043502">
    <property type="entry name" value="DNA/RNA_pol_sf"/>
</dbReference>
<evidence type="ECO:0000259" key="2">
    <source>
        <dbReference type="PROSITE" id="PS50879"/>
    </source>
</evidence>
<dbReference type="Gramene" id="KFK41098">
    <property type="protein sequence ID" value="KFK41098"/>
    <property type="gene ID" value="AALP_AA2G085500"/>
</dbReference>
<dbReference type="InterPro" id="IPR012337">
    <property type="entry name" value="RNaseH-like_sf"/>
</dbReference>
<proteinExistence type="predicted"/>
<dbReference type="PROSITE" id="PS50879">
    <property type="entry name" value="RNASE_H_1"/>
    <property type="match status" value="1"/>
</dbReference>
<dbReference type="eggNOG" id="KOG0017">
    <property type="taxonomic scope" value="Eukaryota"/>
</dbReference>
<dbReference type="Gene3D" id="1.10.340.70">
    <property type="match status" value="1"/>
</dbReference>
<feature type="domain" description="RNase H type-1" evidence="2">
    <location>
        <begin position="304"/>
        <end position="434"/>
    </location>
</feature>
<dbReference type="PANTHER" id="PTHR48475:SF2">
    <property type="entry name" value="RIBONUCLEASE H"/>
    <property type="match status" value="1"/>
</dbReference>
<dbReference type="PANTHER" id="PTHR48475">
    <property type="entry name" value="RIBONUCLEASE H"/>
    <property type="match status" value="1"/>
</dbReference>
<organism evidence="4 5">
    <name type="scientific">Arabis alpina</name>
    <name type="common">Alpine rock-cress</name>
    <dbReference type="NCBI Taxonomy" id="50452"/>
    <lineage>
        <taxon>Eukaryota</taxon>
        <taxon>Viridiplantae</taxon>
        <taxon>Streptophyta</taxon>
        <taxon>Embryophyta</taxon>
        <taxon>Tracheophyta</taxon>
        <taxon>Spermatophyta</taxon>
        <taxon>Magnoliopsida</taxon>
        <taxon>eudicotyledons</taxon>
        <taxon>Gunneridae</taxon>
        <taxon>Pentapetalae</taxon>
        <taxon>rosids</taxon>
        <taxon>malvids</taxon>
        <taxon>Brassicales</taxon>
        <taxon>Brassicaceae</taxon>
        <taxon>Arabideae</taxon>
        <taxon>Arabis</taxon>
    </lineage>
</organism>
<dbReference type="OMA" id="HNTIWAQ"/>
<dbReference type="GO" id="GO:0004523">
    <property type="term" value="F:RNA-DNA hybrid ribonuclease activity"/>
    <property type="evidence" value="ECO:0007669"/>
    <property type="project" value="InterPro"/>
</dbReference>
<dbReference type="InterPro" id="IPR002156">
    <property type="entry name" value="RNaseH_domain"/>
</dbReference>
<protein>
    <submittedName>
        <fullName evidence="4">Uncharacterized protein</fullName>
    </submittedName>
</protein>
<dbReference type="CDD" id="cd01647">
    <property type="entry name" value="RT_LTR"/>
    <property type="match status" value="1"/>
</dbReference>
<dbReference type="GO" id="GO:0003676">
    <property type="term" value="F:nucleic acid binding"/>
    <property type="evidence" value="ECO:0007669"/>
    <property type="project" value="InterPro"/>
</dbReference>
<feature type="domain" description="Reverse transcriptase" evidence="1">
    <location>
        <begin position="1"/>
        <end position="82"/>
    </location>
</feature>
<evidence type="ECO:0000313" key="5">
    <source>
        <dbReference type="Proteomes" id="UP000029120"/>
    </source>
</evidence>
<dbReference type="Pfam" id="PF00665">
    <property type="entry name" value="rve"/>
    <property type="match status" value="1"/>
</dbReference>
<gene>
    <name evidence="4" type="ordered locus">AALP_Aa2g085500</name>
</gene>
<keyword evidence="5" id="KW-1185">Reference proteome</keyword>
<dbReference type="PROSITE" id="PS50878">
    <property type="entry name" value="RT_POL"/>
    <property type="match status" value="1"/>
</dbReference>
<dbReference type="CDD" id="cd09279">
    <property type="entry name" value="RNase_HI_like"/>
    <property type="match status" value="1"/>
</dbReference>
<dbReference type="Pfam" id="PF17919">
    <property type="entry name" value="RT_RNaseH_2"/>
    <property type="match status" value="1"/>
</dbReference>
<dbReference type="InterPro" id="IPR001584">
    <property type="entry name" value="Integrase_cat-core"/>
</dbReference>
<evidence type="ECO:0000313" key="4">
    <source>
        <dbReference type="EMBL" id="KFK41098.1"/>
    </source>
</evidence>
<dbReference type="EMBL" id="CM002870">
    <property type="protein sequence ID" value="KFK41098.1"/>
    <property type="molecule type" value="Genomic_DNA"/>
</dbReference>
<dbReference type="Gene3D" id="3.30.420.10">
    <property type="entry name" value="Ribonuclease H-like superfamily/Ribonuclease H"/>
    <property type="match status" value="2"/>
</dbReference>
<dbReference type="GO" id="GO:0015074">
    <property type="term" value="P:DNA integration"/>
    <property type="evidence" value="ECO:0007669"/>
    <property type="project" value="InterPro"/>
</dbReference>
<dbReference type="PROSITE" id="PS50994">
    <property type="entry name" value="INTEGRASE"/>
    <property type="match status" value="1"/>
</dbReference>
<dbReference type="InterPro" id="IPR036397">
    <property type="entry name" value="RNaseH_sf"/>
</dbReference>
<dbReference type="Pfam" id="PF17921">
    <property type="entry name" value="Integrase_H2C2"/>
    <property type="match status" value="1"/>
</dbReference>
<dbReference type="SUPFAM" id="SSF53098">
    <property type="entry name" value="Ribonuclease H-like"/>
    <property type="match status" value="2"/>
</dbReference>
<dbReference type="Gene3D" id="3.10.20.370">
    <property type="match status" value="1"/>
</dbReference>
<dbReference type="Gene3D" id="3.30.70.270">
    <property type="match status" value="2"/>
</dbReference>
<dbReference type="InterPro" id="IPR000477">
    <property type="entry name" value="RT_dom"/>
</dbReference>
<sequence>MPFGLNNAGATYQRLVNKIFADQLGDTMEVYIDDMLVKSQNATDHVGHLRDCFKILNEYGMKLNPTKCTFGVTSGEFLGYIVTQRGIEANPKQITAIIDLPSPKDKREVQRLTGRIAALNRFISRSTDRSLPFYQLLRGNKTFVWDDKCEAAFNELKVYLTSPPVLSKPEHGETLYLYVSVTNAAVSGVLVREGRGDQKPIFYVSKSLDGAESRYPTLEKLALAIVVATRKLRPYFQSHTIAVMSTQPLRTILHSPSQSGRMAKWAVELSEYDIEYRNLTSTKSQALADFLIELPPEAIATTPTSQDWSLYIDGSASRHGCGAGIRLISPTNEILEQCFRLEFKATNNEAEWEALIVGLRLAKEVGVKRVRAYRDSQLVTNQLNHDYDARDERMNAYLKLTEALILSDFDSFVITNIPRSENFTADALASLVTSSDSDLKRIIPVETIPDPSINLPCGASRMNVIANDSEIGSMENELDRIDRVDQDVQNDQADHSDSTDHVDQAEQIDWRDEISDYIKDGKVPEDKWAARRLRSKSAHYVVMGGQLYKWSAAGVLLQCVNDDTISVILAETHEGEGGNHSGGRTLAIKIKKLGFYWPTMLTDCADYARRCEKCQRHGPMINSPTEPLTTATSAYPFMRWAMDIIGPLPRSKQKQYVIVVTDYFTKWVEAESFAKIKADHVQDFVWKFVICRHGLPYEIIADNGSQFISNTFEDFCAKWKIRLNKSTPRFPQGNGQAEATNKAIISELKKRLDEKKRNWADELDDVLWSFRTTPRQSTQRTPFSLAYGIEAMAPAEVNVNSLRREIMTADPDLNDRMLTDNLDHIEEERGRALVRIQNYQQIAARYYNKRVRSRSFSIGDLVLRKVYENTAEYKAGKLGAHWEGPYQVSKIVRPGVYELMTMDGVMIPRSWNAMSLKRYYYNPLPLSEAQPHRPRIC</sequence>
<dbReference type="Proteomes" id="UP000029120">
    <property type="component" value="Chromosome 2"/>
</dbReference>
<dbReference type="InterPro" id="IPR043128">
    <property type="entry name" value="Rev_trsase/Diguanyl_cyclase"/>
</dbReference>
<dbReference type="InterPro" id="IPR041577">
    <property type="entry name" value="RT_RNaseH_2"/>
</dbReference>
<dbReference type="Pfam" id="PF13456">
    <property type="entry name" value="RVT_3"/>
    <property type="match status" value="1"/>
</dbReference>
<dbReference type="SUPFAM" id="SSF56672">
    <property type="entry name" value="DNA/RNA polymerases"/>
    <property type="match status" value="1"/>
</dbReference>
<dbReference type="AlphaFoldDB" id="A0A087HG46"/>
<feature type="domain" description="Integrase catalytic" evidence="3">
    <location>
        <begin position="632"/>
        <end position="802"/>
    </location>
</feature>